<dbReference type="AlphaFoldDB" id="A0A401WEU2"/>
<dbReference type="Pfam" id="PF01909">
    <property type="entry name" value="NTP_transf_2"/>
    <property type="match status" value="1"/>
</dbReference>
<dbReference type="GO" id="GO:0016779">
    <property type="term" value="F:nucleotidyltransferase activity"/>
    <property type="evidence" value="ECO:0007669"/>
    <property type="project" value="InterPro"/>
</dbReference>
<feature type="domain" description="Polymerase nucleotidyl transferase" evidence="2">
    <location>
        <begin position="34"/>
        <end position="68"/>
    </location>
</feature>
<dbReference type="Proteomes" id="UP000286746">
    <property type="component" value="Unassembled WGS sequence"/>
</dbReference>
<name>A0A401WEU2_STREY</name>
<feature type="domain" description="Adenylyltransferase AadA C-terminal" evidence="3">
    <location>
        <begin position="195"/>
        <end position="245"/>
    </location>
</feature>
<evidence type="ECO:0000313" key="4">
    <source>
        <dbReference type="EMBL" id="GCD47853.1"/>
    </source>
</evidence>
<dbReference type="CDD" id="cd05403">
    <property type="entry name" value="NT_KNTase_like"/>
    <property type="match status" value="1"/>
</dbReference>
<gene>
    <name evidence="4" type="ORF">GKJPGBOP_07647</name>
</gene>
<dbReference type="SUPFAM" id="SSF81301">
    <property type="entry name" value="Nucleotidyltransferase"/>
    <property type="match status" value="1"/>
</dbReference>
<comment type="caution">
    <text evidence="4">The sequence shown here is derived from an EMBL/GenBank/DDBJ whole genome shotgun (WGS) entry which is preliminary data.</text>
</comment>
<organism evidence="4 5">
    <name type="scientific">Streptomyces paromomycinus</name>
    <name type="common">Streptomyces rimosus subsp. paromomycinus</name>
    <dbReference type="NCBI Taxonomy" id="92743"/>
    <lineage>
        <taxon>Bacteria</taxon>
        <taxon>Bacillati</taxon>
        <taxon>Actinomycetota</taxon>
        <taxon>Actinomycetes</taxon>
        <taxon>Kitasatosporales</taxon>
        <taxon>Streptomycetaceae</taxon>
        <taxon>Streptomyces</taxon>
    </lineage>
</organism>
<keyword evidence="1" id="KW-0808">Transferase</keyword>
<evidence type="ECO:0000256" key="1">
    <source>
        <dbReference type="ARBA" id="ARBA00022679"/>
    </source>
</evidence>
<reference evidence="4 5" key="1">
    <citation type="submission" date="2018-11" db="EMBL/GenBank/DDBJ databases">
        <title>Whole genome sequence of Streptomyces paromomycinus NBRC 15454(T).</title>
        <authorList>
            <person name="Komaki H."/>
            <person name="Tamura T."/>
        </authorList>
    </citation>
    <scope>NUCLEOTIDE SEQUENCE [LARGE SCALE GENOMIC DNA]</scope>
    <source>
        <strain evidence="4 5">NBRC 15454</strain>
    </source>
</reference>
<dbReference type="Pfam" id="PF13427">
    <property type="entry name" value="AadA_C"/>
    <property type="match status" value="1"/>
</dbReference>
<proteinExistence type="predicted"/>
<evidence type="ECO:0008006" key="6">
    <source>
        <dbReference type="Google" id="ProtNLM"/>
    </source>
</evidence>
<dbReference type="InterPro" id="IPR025184">
    <property type="entry name" value="AadA_C"/>
</dbReference>
<evidence type="ECO:0000313" key="5">
    <source>
        <dbReference type="Proteomes" id="UP000286746"/>
    </source>
</evidence>
<dbReference type="InterPro" id="IPR043519">
    <property type="entry name" value="NT_sf"/>
</dbReference>
<protein>
    <recommendedName>
        <fullName evidence="6">DUF4111 domain-containing protein</fullName>
    </recommendedName>
</protein>
<dbReference type="InterPro" id="IPR002934">
    <property type="entry name" value="Polymerase_NTP_transf_dom"/>
</dbReference>
<evidence type="ECO:0000259" key="2">
    <source>
        <dbReference type="Pfam" id="PF01909"/>
    </source>
</evidence>
<keyword evidence="5" id="KW-1185">Reference proteome</keyword>
<dbReference type="EMBL" id="BHZD01000001">
    <property type="protein sequence ID" value="GCD47853.1"/>
    <property type="molecule type" value="Genomic_DNA"/>
</dbReference>
<sequence>MHGESGSARRRVVHPSVEAVVRAFLASADRTRPGLVEGLYLTGSLALGDFRPGRSDVDFVAVTAQRLSAADVTALGQAHAETRAQRARPYFDGVHVTWQDLAAGPASCPAVPYTLRGKFRTDDAFEVNPVTWAVLAKNAVPARGPVPGGFEVGVDRAALHDWTLGNLDGYWRRWHTAHRAPLSLTGLAALNGRATAWGVLGVSRLHHTAATGEIVSKGAAGRYALKTFAPEWHPVIEEALRLHGSVTAPPAAPSRPLRNPFARRRAATDFVAMVVEDATSAG</sequence>
<dbReference type="RefSeq" id="WP_125057879.1">
    <property type="nucleotide sequence ID" value="NZ_BHZD01000001.1"/>
</dbReference>
<accession>A0A401WEU2</accession>
<evidence type="ECO:0000259" key="3">
    <source>
        <dbReference type="Pfam" id="PF13427"/>
    </source>
</evidence>